<reference evidence="2 3" key="1">
    <citation type="journal article" date="2024" name="IMA Fungus">
        <title>IMA Genome - F19 : A genome assembly and annotation guide to empower mycologists, including annotated draft genome sequences of Ceratocystis pirilliformis, Diaporthe australafricana, Fusarium ophioides, Paecilomyces lecythidis, and Sporothrix stenoceras.</title>
        <authorList>
            <person name="Aylward J."/>
            <person name="Wilson A.M."/>
            <person name="Visagie C.M."/>
            <person name="Spraker J."/>
            <person name="Barnes I."/>
            <person name="Buitendag C."/>
            <person name="Ceriani C."/>
            <person name="Del Mar Angel L."/>
            <person name="du Plessis D."/>
            <person name="Fuchs T."/>
            <person name="Gasser K."/>
            <person name="Kramer D."/>
            <person name="Li W."/>
            <person name="Munsamy K."/>
            <person name="Piso A."/>
            <person name="Price J.L."/>
            <person name="Sonnekus B."/>
            <person name="Thomas C."/>
            <person name="van der Nest A."/>
            <person name="van Dijk A."/>
            <person name="van Heerden A."/>
            <person name="van Vuuren N."/>
            <person name="Yilmaz N."/>
            <person name="Duong T.A."/>
            <person name="van der Merwe N.A."/>
            <person name="Wingfield M.J."/>
            <person name="Wingfield B.D."/>
        </authorList>
    </citation>
    <scope>NUCLEOTIDE SEQUENCE [LARGE SCALE GENOMIC DNA]</scope>
    <source>
        <strain evidence="2 3">CMW 18300</strain>
    </source>
</reference>
<dbReference type="PANTHER" id="PTHR10091:SF6">
    <property type="entry name" value="1-EPIMERASE, PUTATIVE (AFU_ORTHOLOGUE AFUA_3G13240)-RELATED"/>
    <property type="match status" value="1"/>
</dbReference>
<dbReference type="InterPro" id="IPR011013">
    <property type="entry name" value="Gal_mutarotase_sf_dom"/>
</dbReference>
<name>A0ABR3W2Y8_9PEZI</name>
<sequence>MQWSTIGAIGLAAIKSAWSGGSPFAVQTVLYPLNEENKYIIQAEGIRLALTLNGGAVSNLWINDTNGVERDIVIGFDQANDVRDWVGNPWINGVIGRVAGYLGSPDYEINGVQHTIATDTPDGTVFNGGDTGWGRRVLDVASHSEDSITFVVFDRGWGGFPGKPAGCITHTVRPYEWQLSLGLVAVHSPTPVSLSQQVFWNLDGFSSDRIKTVQDHTLILPYSGLRFDVDSRGVPNGDILANREGSTDDFWSEPRKIGDVLKNQSGTTAEGESYRKLDDTFLVMRSQPWKIDDGPAAVLASDHSGIQVELFTNQDALHVHTWSNGPDSVDLKNGQGSGQVPDLGAISMEMQNWPDALHHPEWQRQETAILGTDRIYGGYSSFKLSVQ</sequence>
<evidence type="ECO:0000313" key="3">
    <source>
        <dbReference type="Proteomes" id="UP001583177"/>
    </source>
</evidence>
<dbReference type="Gene3D" id="2.70.98.10">
    <property type="match status" value="1"/>
</dbReference>
<organism evidence="2 3">
    <name type="scientific">Diaporthe australafricana</name>
    <dbReference type="NCBI Taxonomy" id="127596"/>
    <lineage>
        <taxon>Eukaryota</taxon>
        <taxon>Fungi</taxon>
        <taxon>Dikarya</taxon>
        <taxon>Ascomycota</taxon>
        <taxon>Pezizomycotina</taxon>
        <taxon>Sordariomycetes</taxon>
        <taxon>Sordariomycetidae</taxon>
        <taxon>Diaporthales</taxon>
        <taxon>Diaporthaceae</taxon>
        <taxon>Diaporthe</taxon>
    </lineage>
</organism>
<proteinExistence type="predicted"/>
<dbReference type="PANTHER" id="PTHR10091">
    <property type="entry name" value="ALDOSE-1-EPIMERASE"/>
    <property type="match status" value="1"/>
</dbReference>
<dbReference type="SUPFAM" id="SSF74650">
    <property type="entry name" value="Galactose mutarotase-like"/>
    <property type="match status" value="1"/>
</dbReference>
<evidence type="ECO:0000313" key="2">
    <source>
        <dbReference type="EMBL" id="KAL1851996.1"/>
    </source>
</evidence>
<dbReference type="EMBL" id="JAWRVE010000166">
    <property type="protein sequence ID" value="KAL1851996.1"/>
    <property type="molecule type" value="Genomic_DNA"/>
</dbReference>
<dbReference type="InterPro" id="IPR008183">
    <property type="entry name" value="Aldose_1/G6P_1-epimerase"/>
</dbReference>
<feature type="chain" id="PRO_5045208168" description="Aldose 1-epimerase" evidence="1">
    <location>
        <begin position="20"/>
        <end position="387"/>
    </location>
</feature>
<dbReference type="Pfam" id="PF01263">
    <property type="entry name" value="Aldose_epim"/>
    <property type="match status" value="1"/>
</dbReference>
<accession>A0ABR3W2Y8</accession>
<evidence type="ECO:0000256" key="1">
    <source>
        <dbReference type="SAM" id="SignalP"/>
    </source>
</evidence>
<dbReference type="Proteomes" id="UP001583177">
    <property type="component" value="Unassembled WGS sequence"/>
</dbReference>
<gene>
    <name evidence="2" type="ORF">Daus18300_012351</name>
</gene>
<protein>
    <recommendedName>
        <fullName evidence="4">Aldose 1-epimerase</fullName>
    </recommendedName>
</protein>
<evidence type="ECO:0008006" key="4">
    <source>
        <dbReference type="Google" id="ProtNLM"/>
    </source>
</evidence>
<keyword evidence="1" id="KW-0732">Signal</keyword>
<dbReference type="InterPro" id="IPR014718">
    <property type="entry name" value="GH-type_carb-bd"/>
</dbReference>
<keyword evidence="3" id="KW-1185">Reference proteome</keyword>
<comment type="caution">
    <text evidence="2">The sequence shown here is derived from an EMBL/GenBank/DDBJ whole genome shotgun (WGS) entry which is preliminary data.</text>
</comment>
<feature type="signal peptide" evidence="1">
    <location>
        <begin position="1"/>
        <end position="19"/>
    </location>
</feature>